<comment type="caution">
    <text evidence="1">The sequence shown here is derived from an EMBL/GenBank/DDBJ whole genome shotgun (WGS) entry which is preliminary data.</text>
</comment>
<sequence>MKKEYSRKIELICPLCGSKLFEYDEQKENPDITCISCKKIFKKDELTEANHENFNINLNELHKEATKDIAKDLREILKKTLGKNKNFRIK</sequence>
<dbReference type="RefSeq" id="WP_135771895.1">
    <property type="nucleotide sequence ID" value="NZ_RQFT01000015.1"/>
</dbReference>
<gene>
    <name evidence="1" type="ORF">EHQ43_17585</name>
</gene>
<dbReference type="AlphaFoldDB" id="A0A7I0HMC9"/>
<name>A0A7I0HMC9_9LEPT</name>
<accession>A0A7I0HMC9</accession>
<reference evidence="1 2" key="1">
    <citation type="journal article" date="2019" name="PLoS Negl. Trop. Dis.">
        <title>Revisiting the worldwide diversity of Leptospira species in the environment.</title>
        <authorList>
            <person name="Vincent A.T."/>
            <person name="Schiettekatte O."/>
            <person name="Bourhy P."/>
            <person name="Veyrier F.J."/>
            <person name="Picardeau M."/>
        </authorList>
    </citation>
    <scope>NUCLEOTIDE SEQUENCE [LARGE SCALE GENOMIC DNA]</scope>
    <source>
        <strain evidence="1 2">201800273</strain>
    </source>
</reference>
<dbReference type="Proteomes" id="UP000297641">
    <property type="component" value="Unassembled WGS sequence"/>
</dbReference>
<proteinExistence type="predicted"/>
<protein>
    <submittedName>
        <fullName evidence="1">Uncharacterized protein</fullName>
    </submittedName>
</protein>
<organism evidence="1 2">
    <name type="scientific">Leptospira bouyouniensis</name>
    <dbReference type="NCBI Taxonomy" id="2484911"/>
    <lineage>
        <taxon>Bacteria</taxon>
        <taxon>Pseudomonadati</taxon>
        <taxon>Spirochaetota</taxon>
        <taxon>Spirochaetia</taxon>
        <taxon>Leptospirales</taxon>
        <taxon>Leptospiraceae</taxon>
        <taxon>Leptospira</taxon>
    </lineage>
</organism>
<evidence type="ECO:0000313" key="2">
    <source>
        <dbReference type="Proteomes" id="UP000297641"/>
    </source>
</evidence>
<evidence type="ECO:0000313" key="1">
    <source>
        <dbReference type="EMBL" id="TGL02171.1"/>
    </source>
</evidence>
<dbReference type="EMBL" id="RQFT01000015">
    <property type="protein sequence ID" value="TGL02171.1"/>
    <property type="molecule type" value="Genomic_DNA"/>
</dbReference>